<evidence type="ECO:0000313" key="2">
    <source>
        <dbReference type="Proteomes" id="UP000712600"/>
    </source>
</evidence>
<protein>
    <submittedName>
        <fullName evidence="1">Uncharacterized protein</fullName>
    </submittedName>
</protein>
<proteinExistence type="predicted"/>
<reference evidence="1" key="1">
    <citation type="submission" date="2019-12" db="EMBL/GenBank/DDBJ databases">
        <title>Genome sequencing and annotation of Brassica cretica.</title>
        <authorList>
            <person name="Studholme D.J."/>
            <person name="Sarris P."/>
        </authorList>
    </citation>
    <scope>NUCLEOTIDE SEQUENCE</scope>
    <source>
        <strain evidence="1">PFS-109/04</strain>
        <tissue evidence="1">Leaf</tissue>
    </source>
</reference>
<name>A0A8S9S1V1_BRACR</name>
<evidence type="ECO:0000313" key="1">
    <source>
        <dbReference type="EMBL" id="KAF3587581.1"/>
    </source>
</evidence>
<sequence length="173" mass="19793">MAARSDEQMSLLLSSFDQIDEVKFVDTLGIYCIFEIKRLKKLHTKSLNNFVDQLEHRTKCHVLKEELKRVNDEKRRKEHSVANLIAGPFIFFTLVINSEALEDPGTRIHASVGEQLIKKYDDKLREGDAIVVQLFKVYDAIVPEKYFADFTDILGGNLDHSCLVGESVSYTVK</sequence>
<comment type="caution">
    <text evidence="1">The sequence shown here is derived from an EMBL/GenBank/DDBJ whole genome shotgun (WGS) entry which is preliminary data.</text>
</comment>
<accession>A0A8S9S1V1</accession>
<dbReference type="AlphaFoldDB" id="A0A8S9S1V1"/>
<gene>
    <name evidence="1" type="ORF">F2Q69_00028669</name>
</gene>
<dbReference type="EMBL" id="QGKX02000088">
    <property type="protein sequence ID" value="KAF3587581.1"/>
    <property type="molecule type" value="Genomic_DNA"/>
</dbReference>
<dbReference type="Proteomes" id="UP000712600">
    <property type="component" value="Unassembled WGS sequence"/>
</dbReference>
<organism evidence="1 2">
    <name type="scientific">Brassica cretica</name>
    <name type="common">Mustard</name>
    <dbReference type="NCBI Taxonomy" id="69181"/>
    <lineage>
        <taxon>Eukaryota</taxon>
        <taxon>Viridiplantae</taxon>
        <taxon>Streptophyta</taxon>
        <taxon>Embryophyta</taxon>
        <taxon>Tracheophyta</taxon>
        <taxon>Spermatophyta</taxon>
        <taxon>Magnoliopsida</taxon>
        <taxon>eudicotyledons</taxon>
        <taxon>Gunneridae</taxon>
        <taxon>Pentapetalae</taxon>
        <taxon>rosids</taxon>
        <taxon>malvids</taxon>
        <taxon>Brassicales</taxon>
        <taxon>Brassicaceae</taxon>
        <taxon>Brassiceae</taxon>
        <taxon>Brassica</taxon>
    </lineage>
</organism>